<sequence>MEMLFAYGTLSPEGPESAAAGGRTADAVRGRLYDLGPYPALVDPDDPSAGWVEGFVRPVSAEHLRDVLDDYEGVSEGLFRRVEAATRGGPRAWVYAYARPIPASATGPVGRWLGTRRVRLLETPIRPPGEPR</sequence>
<dbReference type="Proteomes" id="UP000324233">
    <property type="component" value="Chromosome"/>
</dbReference>
<keyword evidence="3" id="KW-1185">Reference proteome</keyword>
<dbReference type="Gene3D" id="3.10.490.10">
    <property type="entry name" value="Gamma-glutamyl cyclotransferase-like"/>
    <property type="match status" value="1"/>
</dbReference>
<dbReference type="EMBL" id="CP042997">
    <property type="protein sequence ID" value="QEH33130.1"/>
    <property type="molecule type" value="Genomic_DNA"/>
</dbReference>
<reference evidence="2 3" key="1">
    <citation type="submission" date="2019-08" db="EMBL/GenBank/DDBJ databases">
        <title>Deep-cultivation of Planctomycetes and their phenomic and genomic characterization uncovers novel biology.</title>
        <authorList>
            <person name="Wiegand S."/>
            <person name="Jogler M."/>
            <person name="Boedeker C."/>
            <person name="Pinto D."/>
            <person name="Vollmers J."/>
            <person name="Rivas-Marin E."/>
            <person name="Kohn T."/>
            <person name="Peeters S.H."/>
            <person name="Heuer A."/>
            <person name="Rast P."/>
            <person name="Oberbeckmann S."/>
            <person name="Bunk B."/>
            <person name="Jeske O."/>
            <person name="Meyerdierks A."/>
            <person name="Storesund J.E."/>
            <person name="Kallscheuer N."/>
            <person name="Luecker S."/>
            <person name="Lage O.M."/>
            <person name="Pohl T."/>
            <person name="Merkel B.J."/>
            <person name="Hornburger P."/>
            <person name="Mueller R.-W."/>
            <person name="Bruemmer F."/>
            <person name="Labrenz M."/>
            <person name="Spormann A.M."/>
            <person name="Op den Camp H."/>
            <person name="Overmann J."/>
            <person name="Amann R."/>
            <person name="Jetten M.S.M."/>
            <person name="Mascher T."/>
            <person name="Medema M.H."/>
            <person name="Devos D.P."/>
            <person name="Kaster A.-K."/>
            <person name="Ovreas L."/>
            <person name="Rohde M."/>
            <person name="Galperin M.Y."/>
            <person name="Jogler C."/>
        </authorList>
    </citation>
    <scope>NUCLEOTIDE SEQUENCE [LARGE SCALE GENOMIC DNA]</scope>
    <source>
        <strain evidence="2 3">OJF2</strain>
    </source>
</reference>
<dbReference type="AlphaFoldDB" id="A0A5B9VZM7"/>
<accession>A0A5B9VZM7</accession>
<gene>
    <name evidence="2" type="ORF">OJF2_16270</name>
</gene>
<dbReference type="RefSeq" id="WP_148592794.1">
    <property type="nucleotide sequence ID" value="NZ_CP042997.1"/>
</dbReference>
<dbReference type="InterPro" id="IPR013024">
    <property type="entry name" value="GGCT-like"/>
</dbReference>
<evidence type="ECO:0000259" key="1">
    <source>
        <dbReference type="Pfam" id="PF06094"/>
    </source>
</evidence>
<dbReference type="CDD" id="cd06661">
    <property type="entry name" value="GGCT_like"/>
    <property type="match status" value="1"/>
</dbReference>
<evidence type="ECO:0000313" key="2">
    <source>
        <dbReference type="EMBL" id="QEH33130.1"/>
    </source>
</evidence>
<dbReference type="InterPro" id="IPR009288">
    <property type="entry name" value="AIG2-like_dom"/>
</dbReference>
<dbReference type="InterPro" id="IPR036568">
    <property type="entry name" value="GGCT-like_sf"/>
</dbReference>
<evidence type="ECO:0000313" key="3">
    <source>
        <dbReference type="Proteomes" id="UP000324233"/>
    </source>
</evidence>
<dbReference type="Pfam" id="PF06094">
    <property type="entry name" value="GGACT"/>
    <property type="match status" value="1"/>
</dbReference>
<feature type="domain" description="Gamma-glutamylcyclotransferase AIG2-like" evidence="1">
    <location>
        <begin position="4"/>
        <end position="112"/>
    </location>
</feature>
<name>A0A5B9VZM7_9BACT</name>
<dbReference type="OrthoDB" id="8538589at2"/>
<dbReference type="KEGG" id="agv:OJF2_16270"/>
<protein>
    <submittedName>
        <fullName evidence="2">AIG2-like family protein</fullName>
    </submittedName>
</protein>
<organism evidence="2 3">
    <name type="scientific">Aquisphaera giovannonii</name>
    <dbReference type="NCBI Taxonomy" id="406548"/>
    <lineage>
        <taxon>Bacteria</taxon>
        <taxon>Pseudomonadati</taxon>
        <taxon>Planctomycetota</taxon>
        <taxon>Planctomycetia</taxon>
        <taxon>Isosphaerales</taxon>
        <taxon>Isosphaeraceae</taxon>
        <taxon>Aquisphaera</taxon>
    </lineage>
</organism>
<dbReference type="SUPFAM" id="SSF110857">
    <property type="entry name" value="Gamma-glutamyl cyclotransferase-like"/>
    <property type="match status" value="1"/>
</dbReference>
<proteinExistence type="predicted"/>